<proteinExistence type="predicted"/>
<sequence>MSTLSKNQRLLLRRGTRIQSAFDAWKAVGSPSTAAWLDNFIAEHDAMCDEFNRVKDAGEDIVLHPVGWSLHYRRAQASRSGRSDEYWVARFSPRDPALEHLLANEAVPVLEGTGEDDSDDEDLGPGVPRESKWWKFKDAEPRPAADDRHVSATPVASVLSPATGAVPATRPGRSASAQEVEETSAGSRAHASPRSPSLPTGQATESRYGQDSVAAPTESSPPMPARGSNREPSGATNVQDTDQDRENDPGTSVAPTKVRHLIDRILRGRRQSESETRDVTSNVHEPARSITPRHIDIGTFSRRTESSPASRTFPAKRVSFRLPGQTRTLGLPREIDPTSVIPQKRKRVGLGSDTLDRQNTSGLYSNGVDTDSDSAGDLSLTKTRKLSGHTGPAEDADDAEADEFDETEADDEAESDNGHRMLTRRAAAKLHSTPPSHESPQEVELVEPEIEKPARIRIQRPRRPFTIAELEFMNEASKIKRMPCKACEHYGKRCIQAEVGRSCKTCRARRKCTHVAAGNRGGSFRFTPSHYWESLLRNAARPIPKLPPVPYLYPLDQVDKLGVDREVLISKLCYPKTVEEAEKPLDMDDFSGIAAATSDLQPMSMDVDSGHLLKKLPRHARHPEPPSTATSSHSALDTASDTSEMARVMAALQSEVQSLRLEQRETAASHNWRLSAQEAISASHDQRLSVQESTSASHGRRLDMHERHITDIQETLPKITTGMADMTESHRRMEGAVAAGIEEARRGMEKEVSSMMEYHRRVEKEVAGSREGMEGMTAAMKYLVDKFTMVMSPEDRGS</sequence>
<dbReference type="Proteomes" id="UP000298327">
    <property type="component" value="Unassembled WGS sequence"/>
</dbReference>
<evidence type="ECO:0000313" key="3">
    <source>
        <dbReference type="Proteomes" id="UP000298327"/>
    </source>
</evidence>
<feature type="compositionally biased region" description="Acidic residues" evidence="1">
    <location>
        <begin position="113"/>
        <end position="123"/>
    </location>
</feature>
<evidence type="ECO:0000313" key="2">
    <source>
        <dbReference type="EMBL" id="TFY61162.1"/>
    </source>
</evidence>
<feature type="compositionally biased region" description="Polar residues" evidence="1">
    <location>
        <begin position="230"/>
        <end position="240"/>
    </location>
</feature>
<comment type="caution">
    <text evidence="2">The sequence shown here is derived from an EMBL/GenBank/DDBJ whole genome shotgun (WGS) entry which is preliminary data.</text>
</comment>
<feature type="compositionally biased region" description="Polar residues" evidence="1">
    <location>
        <begin position="627"/>
        <end position="641"/>
    </location>
</feature>
<protein>
    <submittedName>
        <fullName evidence="2">Uncharacterized protein</fullName>
    </submittedName>
</protein>
<accession>A0A4Y9YG28</accession>
<feature type="region of interest" description="Disordered" evidence="1">
    <location>
        <begin position="110"/>
        <end position="289"/>
    </location>
</feature>
<feature type="region of interest" description="Disordered" evidence="1">
    <location>
        <begin position="324"/>
        <end position="448"/>
    </location>
</feature>
<dbReference type="AlphaFoldDB" id="A0A4Y9YG28"/>
<feature type="compositionally biased region" description="Polar residues" evidence="1">
    <location>
        <begin position="194"/>
        <end position="209"/>
    </location>
</feature>
<keyword evidence="3" id="KW-1185">Reference proteome</keyword>
<feature type="compositionally biased region" description="Basic and acidic residues" evidence="1">
    <location>
        <begin position="129"/>
        <end position="150"/>
    </location>
</feature>
<feature type="region of interest" description="Disordered" evidence="1">
    <location>
        <begin position="618"/>
        <end position="641"/>
    </location>
</feature>
<organism evidence="2 3">
    <name type="scientific">Dentipellis fragilis</name>
    <dbReference type="NCBI Taxonomy" id="205917"/>
    <lineage>
        <taxon>Eukaryota</taxon>
        <taxon>Fungi</taxon>
        <taxon>Dikarya</taxon>
        <taxon>Basidiomycota</taxon>
        <taxon>Agaricomycotina</taxon>
        <taxon>Agaricomycetes</taxon>
        <taxon>Russulales</taxon>
        <taxon>Hericiaceae</taxon>
        <taxon>Dentipellis</taxon>
    </lineage>
</organism>
<feature type="compositionally biased region" description="Basic and acidic residues" evidence="1">
    <location>
        <begin position="260"/>
        <end position="278"/>
    </location>
</feature>
<gene>
    <name evidence="2" type="ORF">EVG20_g7158</name>
</gene>
<reference evidence="2 3" key="1">
    <citation type="submission" date="2019-02" db="EMBL/GenBank/DDBJ databases">
        <title>Genome sequencing of the rare red list fungi Dentipellis fragilis.</title>
        <authorList>
            <person name="Buettner E."/>
            <person name="Kellner H."/>
        </authorList>
    </citation>
    <scope>NUCLEOTIDE SEQUENCE [LARGE SCALE GENOMIC DNA]</scope>
    <source>
        <strain evidence="2 3">DSM 105465</strain>
    </source>
</reference>
<dbReference type="EMBL" id="SEOQ01000524">
    <property type="protein sequence ID" value="TFY61162.1"/>
    <property type="molecule type" value="Genomic_DNA"/>
</dbReference>
<feature type="compositionally biased region" description="Polar residues" evidence="1">
    <location>
        <begin position="357"/>
        <end position="369"/>
    </location>
</feature>
<name>A0A4Y9YG28_9AGAM</name>
<feature type="compositionally biased region" description="Acidic residues" evidence="1">
    <location>
        <begin position="394"/>
        <end position="415"/>
    </location>
</feature>
<evidence type="ECO:0000256" key="1">
    <source>
        <dbReference type="SAM" id="MobiDB-lite"/>
    </source>
</evidence>